<sequence>MPQTVDRKTLRSWSGGLDAVSERIAPRFARSELRERARSYLLGLLSGAERKNSWQLAEVAGDATPYGFQHLLGRANWDADLVRDDLREYVLEHLGDDEGVLIVDETGFIKKGEMSVGVKRQYTGTAGKTENCQVGVFLCYASRRGQAFIDRELYLPQEWAEDKQRRKRAGVPEEVGMRTKPELAKEMLERALGAGVEAGWVVADSVYGDSRRLGMFLEEREQPYVLALSSKAHVWAGFYQHRLSTVLESLQQGEPGLEEAGGGWKRLSAGDGSKGPRLYDWLRLPLNPPMQEGFERWLLVRRSIEAPEELTAYTVFAPEGTTLEELAKVASIRWRVEIGFEEAKGEVGLSHYEVRSWHGWYRHITLALFAHAFLAVIRAKGIDIESSQEKGAPKPEGTDSLLAFKRKRGLW</sequence>
<evidence type="ECO:0000259" key="1">
    <source>
        <dbReference type="Pfam" id="PF13546"/>
    </source>
</evidence>
<dbReference type="NCBIfam" id="NF033540">
    <property type="entry name" value="transpos_IS701"/>
    <property type="match status" value="1"/>
</dbReference>
<dbReference type="Pfam" id="PF13546">
    <property type="entry name" value="DDE_5"/>
    <property type="match status" value="1"/>
</dbReference>
<accession>A0A510HFE0</accession>
<dbReference type="InterPro" id="IPR038721">
    <property type="entry name" value="IS701-like_DDE_dom"/>
</dbReference>
<organism evidence="2 3">
    <name type="scientific">Rubrobacter xylanophilus</name>
    <dbReference type="NCBI Taxonomy" id="49319"/>
    <lineage>
        <taxon>Bacteria</taxon>
        <taxon>Bacillati</taxon>
        <taxon>Actinomycetota</taxon>
        <taxon>Rubrobacteria</taxon>
        <taxon>Rubrobacterales</taxon>
        <taxon>Rubrobacteraceae</taxon>
        <taxon>Rubrobacter</taxon>
    </lineage>
</organism>
<gene>
    <name evidence="2" type="ORF">RxyAA322_05000</name>
</gene>
<evidence type="ECO:0000313" key="2">
    <source>
        <dbReference type="EMBL" id="BBL78646.1"/>
    </source>
</evidence>
<dbReference type="RefSeq" id="WP_244299834.1">
    <property type="nucleotide sequence ID" value="NZ_AP019791.1"/>
</dbReference>
<reference evidence="2" key="1">
    <citation type="journal article" date="2019" name="Microbiol. Resour. Announc.">
        <title>Complete Genome Sequence of Rubrobacter xylanophilus Strain AA3-22, Isolated from Arima Onsen in Japan.</title>
        <authorList>
            <person name="Tomariguchi N."/>
            <person name="Miyazaki K."/>
        </authorList>
    </citation>
    <scope>NUCLEOTIDE SEQUENCE [LARGE SCALE GENOMIC DNA]</scope>
    <source>
        <strain evidence="2">AA3-22</strain>
    </source>
</reference>
<name>A0A510HFE0_9ACTN</name>
<dbReference type="SUPFAM" id="SSF53098">
    <property type="entry name" value="Ribonuclease H-like"/>
    <property type="match status" value="1"/>
</dbReference>
<dbReference type="Proteomes" id="UP000318065">
    <property type="component" value="Chromosome"/>
</dbReference>
<keyword evidence="3" id="KW-1185">Reference proteome</keyword>
<dbReference type="AlphaFoldDB" id="A0A510HFE0"/>
<evidence type="ECO:0000313" key="3">
    <source>
        <dbReference type="Proteomes" id="UP000318065"/>
    </source>
</evidence>
<dbReference type="InterPro" id="IPR012337">
    <property type="entry name" value="RNaseH-like_sf"/>
</dbReference>
<dbReference type="InterPro" id="IPR039365">
    <property type="entry name" value="IS701-like"/>
</dbReference>
<protein>
    <submittedName>
        <fullName evidence="2">Transposase</fullName>
    </submittedName>
</protein>
<dbReference type="EMBL" id="AP019791">
    <property type="protein sequence ID" value="BBL78646.1"/>
    <property type="molecule type" value="Genomic_DNA"/>
</dbReference>
<dbReference type="PANTHER" id="PTHR33627">
    <property type="entry name" value="TRANSPOSASE"/>
    <property type="match status" value="1"/>
</dbReference>
<dbReference type="PANTHER" id="PTHR33627:SF1">
    <property type="entry name" value="TRANSPOSASE"/>
    <property type="match status" value="1"/>
</dbReference>
<proteinExistence type="predicted"/>
<feature type="domain" description="Transposase IS701-like DDE" evidence="1">
    <location>
        <begin position="26"/>
        <end position="253"/>
    </location>
</feature>